<sequence>MIAAAAARPNPSHRTEAARTRLGAEAVFRRLLLVSKALAGQLDFQTAIQAVSVELAEILPHDHLDVCILRRDLHVAYEAGIHTDWSLNERPLPVEGSPIRAVLLGEAPFLITGDAMTDPRFHFAGAFAHPIVDEALRSRLHVPLLVRGEIIGALSCSSRRADLYDEADVETASHVADMLAPYFFALRAAEDARRLAIEEAEGRAREEAFREGALRLTEELERERQRIGMDLHDLTLADLTRLMRRVERLRGETALSADMLEPIAGGLDRCVRELRAIIDDARPNVLQLFGLAEGIEDFLGRALDGAGIAWRLEDAAGGALHDLDESLRVALFRIVQEAVNNAAQHAEPSLIEVELKREARAGGCHAVIEIRDDGIGFAAREQRKRVGGIRNMQTRARLVGAQFAIARRPDARGTLVTLALPLEPLGAAP</sequence>
<reference evidence="1" key="1">
    <citation type="submission" date="2022-11" db="EMBL/GenBank/DDBJ databases">
        <title>beta-Carotene-producing bacterium, Jeongeuplla avenae sp. nov., alleviates the salt stress of Arabidopsis seedlings.</title>
        <authorList>
            <person name="Jiang L."/>
            <person name="Lee J."/>
        </authorList>
    </citation>
    <scope>NUCLEOTIDE SEQUENCE</scope>
    <source>
        <strain evidence="1">DY_R2A_6</strain>
    </source>
</reference>
<accession>A0ACD4NPP6</accession>
<evidence type="ECO:0000313" key="2">
    <source>
        <dbReference type="Proteomes" id="UP001163223"/>
    </source>
</evidence>
<protein>
    <submittedName>
        <fullName evidence="1">GAF domain-containing protein</fullName>
    </submittedName>
</protein>
<name>A0ACD4NPP6_9HYPH</name>
<keyword evidence="2" id="KW-1185">Reference proteome</keyword>
<evidence type="ECO:0000313" key="1">
    <source>
        <dbReference type="EMBL" id="WAJ28691.1"/>
    </source>
</evidence>
<proteinExistence type="predicted"/>
<gene>
    <name evidence="1" type="ORF">OXU80_00085</name>
</gene>
<organism evidence="1 2">
    <name type="scientific">Antarcticirhabdus aurantiaca</name>
    <dbReference type="NCBI Taxonomy" id="2606717"/>
    <lineage>
        <taxon>Bacteria</taxon>
        <taxon>Pseudomonadati</taxon>
        <taxon>Pseudomonadota</taxon>
        <taxon>Alphaproteobacteria</taxon>
        <taxon>Hyphomicrobiales</taxon>
        <taxon>Aurantimonadaceae</taxon>
        <taxon>Antarcticirhabdus</taxon>
    </lineage>
</organism>
<dbReference type="EMBL" id="CP113520">
    <property type="protein sequence ID" value="WAJ28691.1"/>
    <property type="molecule type" value="Genomic_DNA"/>
</dbReference>
<dbReference type="Proteomes" id="UP001163223">
    <property type="component" value="Chromosome"/>
</dbReference>